<accession>A0A8X7Z156</accession>
<protein>
    <submittedName>
        <fullName evidence="1">Uncharacterized protein</fullName>
    </submittedName>
</protein>
<dbReference type="EMBL" id="JAAWWB010000019">
    <property type="protein sequence ID" value="KAG6760170.1"/>
    <property type="molecule type" value="Genomic_DNA"/>
</dbReference>
<organism evidence="1 2">
    <name type="scientific">Populus tomentosa</name>
    <name type="common">Chinese white poplar</name>
    <dbReference type="NCBI Taxonomy" id="118781"/>
    <lineage>
        <taxon>Eukaryota</taxon>
        <taxon>Viridiplantae</taxon>
        <taxon>Streptophyta</taxon>
        <taxon>Embryophyta</taxon>
        <taxon>Tracheophyta</taxon>
        <taxon>Spermatophyta</taxon>
        <taxon>Magnoliopsida</taxon>
        <taxon>eudicotyledons</taxon>
        <taxon>Gunneridae</taxon>
        <taxon>Pentapetalae</taxon>
        <taxon>rosids</taxon>
        <taxon>fabids</taxon>
        <taxon>Malpighiales</taxon>
        <taxon>Salicaceae</taxon>
        <taxon>Saliceae</taxon>
        <taxon>Populus</taxon>
    </lineage>
</organism>
<keyword evidence="2" id="KW-1185">Reference proteome</keyword>
<gene>
    <name evidence="1" type="ORF">POTOM_036673</name>
</gene>
<dbReference type="AlphaFoldDB" id="A0A8X7Z156"/>
<comment type="caution">
    <text evidence="1">The sequence shown here is derived from an EMBL/GenBank/DDBJ whole genome shotgun (WGS) entry which is preliminary data.</text>
</comment>
<evidence type="ECO:0000313" key="2">
    <source>
        <dbReference type="Proteomes" id="UP000886885"/>
    </source>
</evidence>
<sequence length="169" mass="19773">MSTFRLLSVYFPCTYSLYIKHSIATKTSHPFDFQYLLPFLSDNSQMASSSHRQRQLSLTPRDNHSHGCITQKMKTSITIEDSKQKVTITTETAHKHRPISKGNRIALEQEVVNRKKKTTIDKQKLLVREEKHEVKERKIYSTTEEKEKKRIPHKHRSGGTLEVTFKTKF</sequence>
<evidence type="ECO:0000313" key="1">
    <source>
        <dbReference type="EMBL" id="KAG6760170.1"/>
    </source>
</evidence>
<reference evidence="1" key="1">
    <citation type="journal article" date="2020" name="bioRxiv">
        <title>Hybrid origin of Populus tomentosa Carr. identified through genome sequencing and phylogenomic analysis.</title>
        <authorList>
            <person name="An X."/>
            <person name="Gao K."/>
            <person name="Chen Z."/>
            <person name="Li J."/>
            <person name="Yang X."/>
            <person name="Yang X."/>
            <person name="Zhou J."/>
            <person name="Guo T."/>
            <person name="Zhao T."/>
            <person name="Huang S."/>
            <person name="Miao D."/>
            <person name="Khan W.U."/>
            <person name="Rao P."/>
            <person name="Ye M."/>
            <person name="Lei B."/>
            <person name="Liao W."/>
            <person name="Wang J."/>
            <person name="Ji L."/>
            <person name="Li Y."/>
            <person name="Guo B."/>
            <person name="Mustafa N.S."/>
            <person name="Li S."/>
            <person name="Yun Q."/>
            <person name="Keller S.R."/>
            <person name="Mao J."/>
            <person name="Zhang R."/>
            <person name="Strauss S.H."/>
        </authorList>
    </citation>
    <scope>NUCLEOTIDE SEQUENCE</scope>
    <source>
        <strain evidence="1">GM15</strain>
        <tissue evidence="1">Leaf</tissue>
    </source>
</reference>
<proteinExistence type="predicted"/>
<name>A0A8X7Z156_POPTO</name>
<dbReference type="OrthoDB" id="850986at2759"/>
<dbReference type="Proteomes" id="UP000886885">
    <property type="component" value="Chromosome 10A"/>
</dbReference>